<evidence type="ECO:0000256" key="7">
    <source>
        <dbReference type="ARBA" id="ARBA00022824"/>
    </source>
</evidence>
<keyword evidence="10" id="KW-0408">Iron</keyword>
<protein>
    <recommendedName>
        <fullName evidence="15">Cytochrome P450</fullName>
    </recommendedName>
</protein>
<comment type="similarity">
    <text evidence="4">Belongs to the cytochrome P450 family.</text>
</comment>
<evidence type="ECO:0000256" key="12">
    <source>
        <dbReference type="ARBA" id="ARBA00023136"/>
    </source>
</evidence>
<dbReference type="PANTHER" id="PTHR24292:SF54">
    <property type="entry name" value="CYP9F3-RELATED"/>
    <property type="match status" value="1"/>
</dbReference>
<evidence type="ECO:0000256" key="5">
    <source>
        <dbReference type="ARBA" id="ARBA00022617"/>
    </source>
</evidence>
<dbReference type="GO" id="GO:0020037">
    <property type="term" value="F:heme binding"/>
    <property type="evidence" value="ECO:0007669"/>
    <property type="project" value="InterPro"/>
</dbReference>
<evidence type="ECO:0000256" key="8">
    <source>
        <dbReference type="ARBA" id="ARBA00022848"/>
    </source>
</evidence>
<organism evidence="14">
    <name type="scientific">Clastoptera arizonana</name>
    <name type="common">Arizona spittle bug</name>
    <dbReference type="NCBI Taxonomy" id="38151"/>
    <lineage>
        <taxon>Eukaryota</taxon>
        <taxon>Metazoa</taxon>
        <taxon>Ecdysozoa</taxon>
        <taxon>Arthropoda</taxon>
        <taxon>Hexapoda</taxon>
        <taxon>Insecta</taxon>
        <taxon>Pterygota</taxon>
        <taxon>Neoptera</taxon>
        <taxon>Paraneoptera</taxon>
        <taxon>Hemiptera</taxon>
        <taxon>Auchenorrhyncha</taxon>
        <taxon>Cercopoidea</taxon>
        <taxon>Clastopteridae</taxon>
        <taxon>Clastoptera</taxon>
    </lineage>
</organism>
<keyword evidence="5" id="KW-0349">Heme</keyword>
<keyword evidence="8" id="KW-0492">Microsome</keyword>
<keyword evidence="6" id="KW-0479">Metal-binding</keyword>
<dbReference type="GO" id="GO:0016705">
    <property type="term" value="F:oxidoreductase activity, acting on paired donors, with incorporation or reduction of molecular oxygen"/>
    <property type="evidence" value="ECO:0007669"/>
    <property type="project" value="InterPro"/>
</dbReference>
<dbReference type="EMBL" id="GEDC01008419">
    <property type="protein sequence ID" value="JAS28879.1"/>
    <property type="molecule type" value="Transcribed_RNA"/>
</dbReference>
<evidence type="ECO:0000256" key="11">
    <source>
        <dbReference type="ARBA" id="ARBA00023033"/>
    </source>
</evidence>
<evidence type="ECO:0000256" key="3">
    <source>
        <dbReference type="ARBA" id="ARBA00004406"/>
    </source>
</evidence>
<comment type="cofactor">
    <cofactor evidence="1">
        <name>heme</name>
        <dbReference type="ChEBI" id="CHEBI:30413"/>
    </cofactor>
</comment>
<evidence type="ECO:0000256" key="2">
    <source>
        <dbReference type="ARBA" id="ARBA00004174"/>
    </source>
</evidence>
<evidence type="ECO:0000256" key="4">
    <source>
        <dbReference type="ARBA" id="ARBA00010617"/>
    </source>
</evidence>
<feature type="transmembrane region" description="Helical" evidence="13">
    <location>
        <begin position="6"/>
        <end position="26"/>
    </location>
</feature>
<sequence length="322" mass="37363">MELLLDATTILCLCMVILLYTFYKYSAVNSEYWKKRNVEYVPESLEKFIINKVNRVQGVDRIYRTHAKERYVGFFACGYPLLLLRDPLLIRKILTTDFGNFLAIDHTAKDCMVTKTLSYLHWSIWRNIKAEMTKVLTSGNVKELIQGLCASDSLHKVFQDGCAHHGEVDVYRITSEYISSVICSFIFGCDPEIDLNSRKGRDLFHFSLQQVIQTITDCKMDSIAFLDVSNSVKHFVLKYFKDVVRHRENSGQRRRDFVQIYIDQKKSEGKKQQSSCNESENTKCFLDDEVFGYFICIVISSIFEKLTNLICLCLYELALNPD</sequence>
<evidence type="ECO:0000256" key="13">
    <source>
        <dbReference type="SAM" id="Phobius"/>
    </source>
</evidence>
<keyword evidence="11" id="KW-0503">Monooxygenase</keyword>
<reference evidence="14" key="1">
    <citation type="submission" date="2015-12" db="EMBL/GenBank/DDBJ databases">
        <title>De novo transcriptome assembly of four potential Pierce s Disease insect vectors from Arizona vineyards.</title>
        <authorList>
            <person name="Tassone E.E."/>
        </authorList>
    </citation>
    <scope>NUCLEOTIDE SEQUENCE</scope>
</reference>
<keyword evidence="13" id="KW-1133">Transmembrane helix</keyword>
<evidence type="ECO:0000256" key="6">
    <source>
        <dbReference type="ARBA" id="ARBA00022723"/>
    </source>
</evidence>
<proteinExistence type="inferred from homology"/>
<evidence type="ECO:0000256" key="10">
    <source>
        <dbReference type="ARBA" id="ARBA00023004"/>
    </source>
</evidence>
<comment type="subcellular location">
    <subcellularLocation>
        <location evidence="3">Endoplasmic reticulum membrane</location>
        <topology evidence="3">Peripheral membrane protein</topology>
    </subcellularLocation>
    <subcellularLocation>
        <location evidence="2">Microsome membrane</location>
        <topology evidence="2">Peripheral membrane protein</topology>
    </subcellularLocation>
</comment>
<evidence type="ECO:0000256" key="9">
    <source>
        <dbReference type="ARBA" id="ARBA00023002"/>
    </source>
</evidence>
<accession>A0A1B6DTB7</accession>
<keyword evidence="13" id="KW-0812">Transmembrane</keyword>
<dbReference type="SUPFAM" id="SSF48264">
    <property type="entry name" value="Cytochrome P450"/>
    <property type="match status" value="1"/>
</dbReference>
<dbReference type="Gene3D" id="1.10.630.10">
    <property type="entry name" value="Cytochrome P450"/>
    <property type="match status" value="1"/>
</dbReference>
<keyword evidence="9" id="KW-0560">Oxidoreductase</keyword>
<dbReference type="Pfam" id="PF00067">
    <property type="entry name" value="p450"/>
    <property type="match status" value="1"/>
</dbReference>
<evidence type="ECO:0000313" key="14">
    <source>
        <dbReference type="EMBL" id="JAS28879.1"/>
    </source>
</evidence>
<dbReference type="InterPro" id="IPR001128">
    <property type="entry name" value="Cyt_P450"/>
</dbReference>
<dbReference type="GO" id="GO:0004497">
    <property type="term" value="F:monooxygenase activity"/>
    <property type="evidence" value="ECO:0007669"/>
    <property type="project" value="UniProtKB-KW"/>
</dbReference>
<evidence type="ECO:0008006" key="15">
    <source>
        <dbReference type="Google" id="ProtNLM"/>
    </source>
</evidence>
<gene>
    <name evidence="14" type="ORF">g.10072</name>
</gene>
<name>A0A1B6DTB7_9HEMI</name>
<evidence type="ECO:0000256" key="1">
    <source>
        <dbReference type="ARBA" id="ARBA00001971"/>
    </source>
</evidence>
<feature type="non-terminal residue" evidence="14">
    <location>
        <position position="322"/>
    </location>
</feature>
<dbReference type="GO" id="GO:0005506">
    <property type="term" value="F:iron ion binding"/>
    <property type="evidence" value="ECO:0007669"/>
    <property type="project" value="InterPro"/>
</dbReference>
<keyword evidence="7" id="KW-0256">Endoplasmic reticulum</keyword>
<keyword evidence="12 13" id="KW-0472">Membrane</keyword>
<dbReference type="GO" id="GO:0005789">
    <property type="term" value="C:endoplasmic reticulum membrane"/>
    <property type="evidence" value="ECO:0007669"/>
    <property type="project" value="UniProtKB-SubCell"/>
</dbReference>
<dbReference type="PANTHER" id="PTHR24292">
    <property type="entry name" value="CYTOCHROME P450"/>
    <property type="match status" value="1"/>
</dbReference>
<dbReference type="InterPro" id="IPR050476">
    <property type="entry name" value="Insect_CytP450_Detox"/>
</dbReference>
<dbReference type="AlphaFoldDB" id="A0A1B6DTB7"/>
<dbReference type="InterPro" id="IPR036396">
    <property type="entry name" value="Cyt_P450_sf"/>
</dbReference>